<dbReference type="InterPro" id="IPR027417">
    <property type="entry name" value="P-loop_NTPase"/>
</dbReference>
<comment type="caution">
    <text evidence="5">The sequence shown here is derived from an EMBL/GenBank/DDBJ whole genome shotgun (WGS) entry which is preliminary data.</text>
</comment>
<dbReference type="PANTHER" id="PTHR32114">
    <property type="entry name" value="ABC TRANSPORTER ABCH.3"/>
    <property type="match status" value="1"/>
</dbReference>
<evidence type="ECO:0000256" key="3">
    <source>
        <dbReference type="ARBA" id="ARBA00013368"/>
    </source>
</evidence>
<sequence length="732" mass="85635">MFKYIKINSLTIEGFKGYKEKQKFDFADIVKIIADNGKGKTSIGEAISWAFLGTDLWGSDKMDSLLLNNRSKKMEVTIDFSDGEKDHFLKRSRLRTTTILLDYKSIKQSELTPMIGSKEIFLSIFNPEYFTSLSDTVGRDFLIHILPNISIDDILTELDEFSIQHIRDSLEMIHNNPNLFMKERRSSINGLETDLVFNEGSLSKIDIPDSPREFKSFDCSKIEELQRELEELQFTKFEPNIIEYDTLNFEKRRLEKEKIALESKEFSKVETIEEFKELANLEKDILLNESKNFDLPQELMKEVFTTEAQYNAIREEYKKKSQIPLKKGNRCPVCRTSINHTHLEMLKVEVAHELDSLVKRGQDKAKELSNLNSSIELMKKEFNTIKEMKLRELREKYNSLSLKIKKMEEANITNQTIFQEKKEKAILNIQSKINNIEQRINDIKMKCQNEEENHSAAIKLEKEKIKEKIIELNKEKALVDAYNIELKIHEENREKGLIEKNRILEENVKIQEDINFYKIQIEVCKKYTNQKIQMLSQFIQKHLADVTIVLQKIIQNSGELKDCFEIKYMDRNYKTLSRSQKIKVGIEISNLIRNITTYNYPIFVDNAESITKYKMPNNAQLIETKVVEDYGISVTSLVIEHINQYQEILNMSKSIRTIHDLMNVEKVIPGQIEINDKCISEYTGEPLKNYRILYGNLSLSFDSNYKLIKDSTSIYNEIGEEIFIGDLSKYIH</sequence>
<dbReference type="RefSeq" id="WP_256312642.1">
    <property type="nucleotide sequence ID" value="NZ_JANGAC010000017.1"/>
</dbReference>
<evidence type="ECO:0000313" key="6">
    <source>
        <dbReference type="Proteomes" id="UP001524478"/>
    </source>
</evidence>
<dbReference type="Proteomes" id="UP001524478">
    <property type="component" value="Unassembled WGS sequence"/>
</dbReference>
<evidence type="ECO:0000256" key="2">
    <source>
        <dbReference type="ARBA" id="ARBA00011322"/>
    </source>
</evidence>
<dbReference type="EMBL" id="JANGAC010000017">
    <property type="protein sequence ID" value="MCQ4925051.1"/>
    <property type="molecule type" value="Genomic_DNA"/>
</dbReference>
<dbReference type="Gene3D" id="3.40.50.300">
    <property type="entry name" value="P-loop containing nucleotide triphosphate hydrolases"/>
    <property type="match status" value="1"/>
</dbReference>
<organism evidence="5 6">
    <name type="scientific">Tissierella carlieri</name>
    <dbReference type="NCBI Taxonomy" id="689904"/>
    <lineage>
        <taxon>Bacteria</taxon>
        <taxon>Bacillati</taxon>
        <taxon>Bacillota</taxon>
        <taxon>Tissierellia</taxon>
        <taxon>Tissierellales</taxon>
        <taxon>Tissierellaceae</taxon>
        <taxon>Tissierella</taxon>
    </lineage>
</organism>
<evidence type="ECO:0000256" key="1">
    <source>
        <dbReference type="ARBA" id="ARBA00006930"/>
    </source>
</evidence>
<gene>
    <name evidence="5" type="ORF">NE686_18260</name>
</gene>
<dbReference type="SUPFAM" id="SSF75712">
    <property type="entry name" value="Rad50 coiled-coil Zn hook"/>
    <property type="match status" value="1"/>
</dbReference>
<comment type="subunit">
    <text evidence="2">Heterodimer of SbcC and SbcD.</text>
</comment>
<reference evidence="5 6" key="1">
    <citation type="submission" date="2022-06" db="EMBL/GenBank/DDBJ databases">
        <title>Isolation of gut microbiota from human fecal samples.</title>
        <authorList>
            <person name="Pamer E.G."/>
            <person name="Barat B."/>
            <person name="Waligurski E."/>
            <person name="Medina S."/>
            <person name="Paddock L."/>
            <person name="Mostad J."/>
        </authorList>
    </citation>
    <scope>NUCLEOTIDE SEQUENCE [LARGE SCALE GENOMIC DNA]</scope>
    <source>
        <strain evidence="5 6">DFI.7.95</strain>
    </source>
</reference>
<evidence type="ECO:0000313" key="5">
    <source>
        <dbReference type="EMBL" id="MCQ4925051.1"/>
    </source>
</evidence>
<keyword evidence="4" id="KW-0175">Coiled coil</keyword>
<comment type="similarity">
    <text evidence="1">Belongs to the SMC family. SbcC subfamily.</text>
</comment>
<evidence type="ECO:0000256" key="4">
    <source>
        <dbReference type="SAM" id="Coils"/>
    </source>
</evidence>
<proteinExistence type="inferred from homology"/>
<feature type="coiled-coil region" evidence="4">
    <location>
        <begin position="390"/>
        <end position="492"/>
    </location>
</feature>
<name>A0ABT1SF14_9FIRM</name>
<protein>
    <recommendedName>
        <fullName evidence="3">Nuclease SbcCD subunit C</fullName>
    </recommendedName>
</protein>
<dbReference type="SUPFAM" id="SSF52540">
    <property type="entry name" value="P-loop containing nucleoside triphosphate hydrolases"/>
    <property type="match status" value="1"/>
</dbReference>
<dbReference type="PANTHER" id="PTHR32114:SF2">
    <property type="entry name" value="ABC TRANSPORTER ABCH.3"/>
    <property type="match status" value="1"/>
</dbReference>
<accession>A0ABT1SF14</accession>
<keyword evidence="6" id="KW-1185">Reference proteome</keyword>